<comment type="caution">
    <text evidence="8">The sequence shown here is derived from an EMBL/GenBank/DDBJ whole genome shotgun (WGS) entry which is preliminary data.</text>
</comment>
<dbReference type="EMBL" id="SRPS01000050">
    <property type="protein sequence ID" value="KAG5972132.1"/>
    <property type="molecule type" value="Genomic_DNA"/>
</dbReference>
<dbReference type="PANTHER" id="PTHR12225:SF0">
    <property type="entry name" value="PROTEASOMAL UBIQUITIN RECEPTOR ADRM1"/>
    <property type="match status" value="1"/>
</dbReference>
<organism evidence="8 9">
    <name type="scientific">Claviceps arundinis</name>
    <dbReference type="NCBI Taxonomy" id="1623583"/>
    <lineage>
        <taxon>Eukaryota</taxon>
        <taxon>Fungi</taxon>
        <taxon>Dikarya</taxon>
        <taxon>Ascomycota</taxon>
        <taxon>Pezizomycotina</taxon>
        <taxon>Sordariomycetes</taxon>
        <taxon>Hypocreomycetidae</taxon>
        <taxon>Hypocreales</taxon>
        <taxon>Clavicipitaceae</taxon>
        <taxon>Claviceps</taxon>
    </lineage>
</organism>
<protein>
    <recommendedName>
        <fullName evidence="7">Pru domain-containing protein</fullName>
    </recommendedName>
</protein>
<evidence type="ECO:0000256" key="5">
    <source>
        <dbReference type="ARBA" id="ARBA00023242"/>
    </source>
</evidence>
<dbReference type="InterPro" id="IPR032368">
    <property type="entry name" value="RPN13_DEUBAD"/>
</dbReference>
<keyword evidence="5" id="KW-0539">Nucleus</keyword>
<proteinExistence type="predicted"/>
<dbReference type="Gene3D" id="2.30.29.70">
    <property type="entry name" value="Proteasomal ubiquitin receptor Rpn13/ADRM1"/>
    <property type="match status" value="1"/>
</dbReference>
<dbReference type="OrthoDB" id="340431at2759"/>
<evidence type="ECO:0000259" key="7">
    <source>
        <dbReference type="PROSITE" id="PS51917"/>
    </source>
</evidence>
<evidence type="ECO:0000313" key="9">
    <source>
        <dbReference type="Proteomes" id="UP000784919"/>
    </source>
</evidence>
<dbReference type="InterPro" id="IPR006773">
    <property type="entry name" value="Rpn13/ADRM1"/>
</dbReference>
<dbReference type="InterPro" id="IPR044868">
    <property type="entry name" value="Rpn13/ADRM1_Pru"/>
</dbReference>
<dbReference type="GO" id="GO:0008541">
    <property type="term" value="C:proteasome regulatory particle, lid subcomplex"/>
    <property type="evidence" value="ECO:0007669"/>
    <property type="project" value="TreeGrafter"/>
</dbReference>
<sequence length="401" mass="43178">MSIAPLITFKAGRCDILDAQDATSRALKIKPLPEPGYLYLYSGDDLTHFCWRKRDQSVHDPELDLIMVPTDAVFVPYEPDSSQTTAKTNGRIFVLKFTSSSQRYFFWMQSKPQSTNRDPSWFSPRDRKIGKVINDILQGEEVDAVVSELTAERDARRTTDSDGDAMMEDIEEGGSRTLQRGPGSGGAGPDATGGDVREEGEDSREGGADGARAVSSSMPDVSAAVRNLLDSLRDNETLSRGQGQGQGQRQQRTDIAYPYLHHLLPTSITIPLIDGASDEFLDSLLSFLPPAVIVLATTSEAAEESQQEPSAAVLEAAKASLLVDAKRSLLKRVLRSPQFTQALGTLTQALRDGGLPGVADALGVPVENGGYLPGSQMPLGGGQAVKAFVDGVRKAAKENNK</sequence>
<evidence type="ECO:0000256" key="1">
    <source>
        <dbReference type="ARBA" id="ARBA00004123"/>
    </source>
</evidence>
<feature type="region of interest" description="Disordered" evidence="6">
    <location>
        <begin position="173"/>
        <end position="220"/>
    </location>
</feature>
<keyword evidence="3" id="KW-0963">Cytoplasm</keyword>
<reference evidence="8" key="1">
    <citation type="journal article" date="2020" name="bioRxiv">
        <title>Whole genome comparisons of ergot fungi reveals the divergence and evolution of species within the genus Claviceps are the result of varying mechanisms driving genome evolution and host range expansion.</title>
        <authorList>
            <person name="Wyka S.A."/>
            <person name="Mondo S.J."/>
            <person name="Liu M."/>
            <person name="Dettman J."/>
            <person name="Nalam V."/>
            <person name="Broders K.D."/>
        </authorList>
    </citation>
    <scope>NUCLEOTIDE SEQUENCE</scope>
    <source>
        <strain evidence="8">CCC 1102</strain>
    </source>
</reference>
<gene>
    <name evidence="8" type="ORF">E4U56_006357</name>
</gene>
<dbReference type="Pfam" id="PF16550">
    <property type="entry name" value="RPN13_C"/>
    <property type="match status" value="1"/>
</dbReference>
<keyword evidence="4" id="KW-0647">Proteasome</keyword>
<accession>A0A9P7MV91</accession>
<evidence type="ECO:0000256" key="3">
    <source>
        <dbReference type="ARBA" id="ARBA00022490"/>
    </source>
</evidence>
<evidence type="ECO:0000313" key="8">
    <source>
        <dbReference type="EMBL" id="KAG5972132.1"/>
    </source>
</evidence>
<dbReference type="PANTHER" id="PTHR12225">
    <property type="entry name" value="ADHESION REGULATING MOLECULE 1 110 KDA CELL MEMBRANE GLYCOPROTEIN"/>
    <property type="match status" value="1"/>
</dbReference>
<dbReference type="GO" id="GO:0070628">
    <property type="term" value="F:proteasome binding"/>
    <property type="evidence" value="ECO:0007669"/>
    <property type="project" value="TreeGrafter"/>
</dbReference>
<name>A0A9P7MV91_9HYPO</name>
<feature type="domain" description="Pru" evidence="7">
    <location>
        <begin position="1"/>
        <end position="140"/>
    </location>
</feature>
<dbReference type="Gene3D" id="1.10.2020.20">
    <property type="match status" value="1"/>
</dbReference>
<dbReference type="GO" id="GO:0061133">
    <property type="term" value="F:endopeptidase activator activity"/>
    <property type="evidence" value="ECO:0007669"/>
    <property type="project" value="TreeGrafter"/>
</dbReference>
<dbReference type="InterPro" id="IPR038633">
    <property type="entry name" value="Rpn13/ADRM1_Pru_sf"/>
</dbReference>
<dbReference type="Pfam" id="PF04683">
    <property type="entry name" value="Rpn13_ADRM1_Pru"/>
    <property type="match status" value="1"/>
</dbReference>
<dbReference type="Proteomes" id="UP000784919">
    <property type="component" value="Unassembled WGS sequence"/>
</dbReference>
<dbReference type="AlphaFoldDB" id="A0A9P7MV91"/>
<dbReference type="GO" id="GO:0005634">
    <property type="term" value="C:nucleus"/>
    <property type="evidence" value="ECO:0007669"/>
    <property type="project" value="UniProtKB-SubCell"/>
</dbReference>
<dbReference type="InterPro" id="IPR038108">
    <property type="entry name" value="RPN13_DEUBAD_sf"/>
</dbReference>
<dbReference type="PROSITE" id="PS51917">
    <property type="entry name" value="PRU"/>
    <property type="match status" value="1"/>
</dbReference>
<evidence type="ECO:0000256" key="6">
    <source>
        <dbReference type="SAM" id="MobiDB-lite"/>
    </source>
</evidence>
<evidence type="ECO:0000256" key="4">
    <source>
        <dbReference type="ARBA" id="ARBA00022942"/>
    </source>
</evidence>
<dbReference type="GO" id="GO:0005737">
    <property type="term" value="C:cytoplasm"/>
    <property type="evidence" value="ECO:0007669"/>
    <property type="project" value="UniProtKB-SubCell"/>
</dbReference>
<comment type="subcellular location">
    <subcellularLocation>
        <location evidence="2">Cytoplasm</location>
    </subcellularLocation>
    <subcellularLocation>
        <location evidence="1">Nucleus</location>
    </subcellularLocation>
</comment>
<evidence type="ECO:0000256" key="2">
    <source>
        <dbReference type="ARBA" id="ARBA00004496"/>
    </source>
</evidence>